<protein>
    <submittedName>
        <fullName evidence="2">Uncharacterized protein</fullName>
    </submittedName>
</protein>
<dbReference type="AlphaFoldDB" id="A0A3N4YNK2"/>
<dbReference type="Proteomes" id="UP000280501">
    <property type="component" value="Unassembled WGS sequence"/>
</dbReference>
<feature type="transmembrane region" description="Helical" evidence="1">
    <location>
        <begin position="6"/>
        <end position="28"/>
    </location>
</feature>
<keyword evidence="1" id="KW-0812">Transmembrane</keyword>
<keyword evidence="3" id="KW-1185">Reference proteome</keyword>
<evidence type="ECO:0000256" key="1">
    <source>
        <dbReference type="SAM" id="Phobius"/>
    </source>
</evidence>
<reference evidence="2 3" key="1">
    <citation type="submission" date="2018-11" db="EMBL/GenBank/DDBJ databases">
        <title>Sequencing the genomes of 1000 actinobacteria strains.</title>
        <authorList>
            <person name="Klenk H.-P."/>
        </authorList>
    </citation>
    <scope>NUCLEOTIDE SEQUENCE [LARGE SCALE GENOMIC DNA]</scope>
    <source>
        <strain evidence="2 3">DSM 15700</strain>
    </source>
</reference>
<evidence type="ECO:0000313" key="2">
    <source>
        <dbReference type="EMBL" id="RPF22213.1"/>
    </source>
</evidence>
<gene>
    <name evidence="2" type="ORF">EDD34_2861</name>
</gene>
<dbReference type="EMBL" id="RKQZ01000001">
    <property type="protein sequence ID" value="RPF22213.1"/>
    <property type="molecule type" value="Genomic_DNA"/>
</dbReference>
<sequence>MEFIPGLVLIALFVILVVSVTSHLGPAARSLRRLERRFDLLLDHLGAEAGTAVVPATALAEIDEYLANGMTREATRTYAQVSGAERAEAAAWVRQRAESSRRA</sequence>
<keyword evidence="1" id="KW-1133">Transmembrane helix</keyword>
<dbReference type="RefSeq" id="WP_123815162.1">
    <property type="nucleotide sequence ID" value="NZ_RKQZ01000001.1"/>
</dbReference>
<name>A0A3N4YNK2_9MICO</name>
<comment type="caution">
    <text evidence="2">The sequence shown here is derived from an EMBL/GenBank/DDBJ whole genome shotgun (WGS) entry which is preliminary data.</text>
</comment>
<accession>A0A3N4YNK2</accession>
<keyword evidence="1" id="KW-0472">Membrane</keyword>
<evidence type="ECO:0000313" key="3">
    <source>
        <dbReference type="Proteomes" id="UP000280501"/>
    </source>
</evidence>
<proteinExistence type="predicted"/>
<organism evidence="2 3">
    <name type="scientific">Myceligenerans xiligouense</name>
    <dbReference type="NCBI Taxonomy" id="253184"/>
    <lineage>
        <taxon>Bacteria</taxon>
        <taxon>Bacillati</taxon>
        <taxon>Actinomycetota</taxon>
        <taxon>Actinomycetes</taxon>
        <taxon>Micrococcales</taxon>
        <taxon>Promicromonosporaceae</taxon>
        <taxon>Myceligenerans</taxon>
    </lineage>
</organism>